<name>A0A815L9B7_9BILA</name>
<accession>A0A815L9B7</accession>
<reference evidence="1" key="1">
    <citation type="submission" date="2021-02" db="EMBL/GenBank/DDBJ databases">
        <authorList>
            <person name="Nowell W R."/>
        </authorList>
    </citation>
    <scope>NUCLEOTIDE SEQUENCE</scope>
</reference>
<organism evidence="1 3">
    <name type="scientific">Didymodactylos carnosus</name>
    <dbReference type="NCBI Taxonomy" id="1234261"/>
    <lineage>
        <taxon>Eukaryota</taxon>
        <taxon>Metazoa</taxon>
        <taxon>Spiralia</taxon>
        <taxon>Gnathifera</taxon>
        <taxon>Rotifera</taxon>
        <taxon>Eurotatoria</taxon>
        <taxon>Bdelloidea</taxon>
        <taxon>Philodinida</taxon>
        <taxon>Philodinidae</taxon>
        <taxon>Didymodactylos</taxon>
    </lineage>
</organism>
<keyword evidence="3" id="KW-1185">Reference proteome</keyword>
<evidence type="ECO:0000313" key="1">
    <source>
        <dbReference type="EMBL" id="CAF1401213.1"/>
    </source>
</evidence>
<protein>
    <submittedName>
        <fullName evidence="1">Uncharacterized protein</fullName>
    </submittedName>
</protein>
<evidence type="ECO:0000313" key="2">
    <source>
        <dbReference type="EMBL" id="CAF4295067.1"/>
    </source>
</evidence>
<dbReference type="AlphaFoldDB" id="A0A815L9B7"/>
<gene>
    <name evidence="1" type="ORF">GPM918_LOCUS33275</name>
    <name evidence="2" type="ORF">SRO942_LOCUS33957</name>
</gene>
<dbReference type="Proteomes" id="UP000663829">
    <property type="component" value="Unassembled WGS sequence"/>
</dbReference>
<proteinExistence type="predicted"/>
<sequence>MVMPFDRLINGGCSGVSVPRRPLPGGTRLLKYWQVQKQVAYSYINQELLALVRAGIVHLAYIPDPQVICTKTTASFMVQSKDMNHQIFADVLIKGMVEPFYPERDDSLLIKNMLQNRLIRPFRNGNFHPGGIDIDKYHNVVDGNGASIRNLWALGNIAEGPNFYTYVLPRPLANSQAVQDAGKCVSNMLSLLDERHRE</sequence>
<dbReference type="OrthoDB" id="5185064at2759"/>
<dbReference type="EMBL" id="CAJOBC010082980">
    <property type="protein sequence ID" value="CAF4295067.1"/>
    <property type="molecule type" value="Genomic_DNA"/>
</dbReference>
<evidence type="ECO:0000313" key="3">
    <source>
        <dbReference type="Proteomes" id="UP000663829"/>
    </source>
</evidence>
<dbReference type="Proteomes" id="UP000681722">
    <property type="component" value="Unassembled WGS sequence"/>
</dbReference>
<dbReference type="EMBL" id="CAJNOQ010017559">
    <property type="protein sequence ID" value="CAF1401213.1"/>
    <property type="molecule type" value="Genomic_DNA"/>
</dbReference>
<comment type="caution">
    <text evidence="1">The sequence shown here is derived from an EMBL/GenBank/DDBJ whole genome shotgun (WGS) entry which is preliminary data.</text>
</comment>